<sequence>MVKDSKSRYGVFGVVLLVLSFLQAAHGETNGPGNGTEQTLTVAPAGLSATPADRSTFADWGGDCTRTTCGPVVDGAMAVTATFRESADAPASALGDSPTVTGTIINLARGDFAGKTLELKAEGFSASPKDDVFAASPVADDGSFTLRLPGEAEMTPRLVDATPELFGDPGCDTTVTPEVFRLANAPNFFLYVDGQLADDVLQTSGTNLNSTIVAYYYVDRSVTVTGTCAGGDFAGLETDIDMRKGWNTVVLDLTALTYRNEDLSKGYRWVTPNLCDGNIECSAD</sequence>
<name>A0A6J4JFE6_9CHLR</name>
<keyword evidence="1" id="KW-0732">Signal</keyword>
<feature type="signal peptide" evidence="1">
    <location>
        <begin position="1"/>
        <end position="24"/>
    </location>
</feature>
<organism evidence="2">
    <name type="scientific">uncultured Chloroflexia bacterium</name>
    <dbReference type="NCBI Taxonomy" id="1672391"/>
    <lineage>
        <taxon>Bacteria</taxon>
        <taxon>Bacillati</taxon>
        <taxon>Chloroflexota</taxon>
        <taxon>Chloroflexia</taxon>
        <taxon>environmental samples</taxon>
    </lineage>
</organism>
<proteinExistence type="predicted"/>
<evidence type="ECO:0000313" key="2">
    <source>
        <dbReference type="EMBL" id="CAA9278330.1"/>
    </source>
</evidence>
<feature type="chain" id="PRO_5026975851" evidence="1">
    <location>
        <begin position="25"/>
        <end position="284"/>
    </location>
</feature>
<dbReference type="EMBL" id="CADCTR010001034">
    <property type="protein sequence ID" value="CAA9278330.1"/>
    <property type="molecule type" value="Genomic_DNA"/>
</dbReference>
<dbReference type="AlphaFoldDB" id="A0A6J4JFE6"/>
<gene>
    <name evidence="2" type="ORF">AVDCRST_MAG93-3022</name>
</gene>
<evidence type="ECO:0000256" key="1">
    <source>
        <dbReference type="SAM" id="SignalP"/>
    </source>
</evidence>
<protein>
    <submittedName>
        <fullName evidence="2">Uncharacterized protein</fullName>
    </submittedName>
</protein>
<reference evidence="2" key="1">
    <citation type="submission" date="2020-02" db="EMBL/GenBank/DDBJ databases">
        <authorList>
            <person name="Meier V. D."/>
        </authorList>
    </citation>
    <scope>NUCLEOTIDE SEQUENCE</scope>
    <source>
        <strain evidence="2">AVDCRST_MAG93</strain>
    </source>
</reference>
<accession>A0A6J4JFE6</accession>